<evidence type="ECO:0008006" key="10">
    <source>
        <dbReference type="Google" id="ProtNLM"/>
    </source>
</evidence>
<dbReference type="Gene3D" id="3.40.50.970">
    <property type="match status" value="2"/>
</dbReference>
<reference evidence="8" key="1">
    <citation type="submission" date="2020-03" db="EMBL/GenBank/DDBJ databases">
        <title>Draft sequencing of Calidifontibacter sp. DB0510.</title>
        <authorList>
            <person name="Kim D.-U."/>
        </authorList>
    </citation>
    <scope>NUCLEOTIDE SEQUENCE</scope>
    <source>
        <strain evidence="8">DB0510</strain>
    </source>
</reference>
<evidence type="ECO:0000256" key="1">
    <source>
        <dbReference type="ARBA" id="ARBA00007812"/>
    </source>
</evidence>
<dbReference type="InterPro" id="IPR000399">
    <property type="entry name" value="TPP-bd_CS"/>
</dbReference>
<dbReference type="GO" id="GO:0030976">
    <property type="term" value="F:thiamine pyrophosphate binding"/>
    <property type="evidence" value="ECO:0007669"/>
    <property type="project" value="InterPro"/>
</dbReference>
<dbReference type="AlphaFoldDB" id="A0A967AXW1"/>
<dbReference type="InterPro" id="IPR045229">
    <property type="entry name" value="TPP_enz"/>
</dbReference>
<dbReference type="RefSeq" id="WP_166192990.1">
    <property type="nucleotide sequence ID" value="NZ_JAAOIV010000002.1"/>
</dbReference>
<dbReference type="GO" id="GO:0050660">
    <property type="term" value="F:flavin adenine dinucleotide binding"/>
    <property type="evidence" value="ECO:0007669"/>
    <property type="project" value="TreeGrafter"/>
</dbReference>
<keyword evidence="2 3" id="KW-0786">Thiamine pyrophosphate</keyword>
<protein>
    <recommendedName>
        <fullName evidence="10">Thiamine pyrophosphate-binding protein</fullName>
    </recommendedName>
</protein>
<dbReference type="NCBIfam" id="NF006122">
    <property type="entry name" value="PRK08266.1"/>
    <property type="match status" value="1"/>
</dbReference>
<dbReference type="InterPro" id="IPR012001">
    <property type="entry name" value="Thiamin_PyroP_enz_TPP-bd_dom"/>
</dbReference>
<name>A0A967AXW1_9MICO</name>
<dbReference type="Pfam" id="PF02776">
    <property type="entry name" value="TPP_enzyme_N"/>
    <property type="match status" value="1"/>
</dbReference>
<dbReference type="InterPro" id="IPR029035">
    <property type="entry name" value="DHS-like_NAD/FAD-binding_dom"/>
</dbReference>
<organism evidence="8 9">
    <name type="scientific">Metallococcus carri</name>
    <dbReference type="NCBI Taxonomy" id="1656884"/>
    <lineage>
        <taxon>Bacteria</taxon>
        <taxon>Bacillati</taxon>
        <taxon>Actinomycetota</taxon>
        <taxon>Actinomycetes</taxon>
        <taxon>Micrococcales</taxon>
        <taxon>Dermacoccaceae</taxon>
        <taxon>Metallococcus</taxon>
    </lineage>
</organism>
<dbReference type="SUPFAM" id="SSF52518">
    <property type="entry name" value="Thiamin diphosphate-binding fold (THDP-binding)"/>
    <property type="match status" value="2"/>
</dbReference>
<evidence type="ECO:0000256" key="3">
    <source>
        <dbReference type="RuleBase" id="RU362132"/>
    </source>
</evidence>
<evidence type="ECO:0000313" key="8">
    <source>
        <dbReference type="EMBL" id="NHN54758.1"/>
    </source>
</evidence>
<feature type="domain" description="Thiamine pyrophosphate enzyme N-terminal TPP-binding" evidence="7">
    <location>
        <begin position="22"/>
        <end position="132"/>
    </location>
</feature>
<proteinExistence type="inferred from homology"/>
<comment type="caution">
    <text evidence="8">The sequence shown here is derived from an EMBL/GenBank/DDBJ whole genome shotgun (WGS) entry which is preliminary data.</text>
</comment>
<feature type="domain" description="Thiamine pyrophosphate enzyme central" evidence="5">
    <location>
        <begin position="211"/>
        <end position="340"/>
    </location>
</feature>
<accession>A0A967AXW1</accession>
<feature type="region of interest" description="Disordered" evidence="4">
    <location>
        <begin position="1"/>
        <end position="20"/>
    </location>
</feature>
<dbReference type="GO" id="GO:0009099">
    <property type="term" value="P:L-valine biosynthetic process"/>
    <property type="evidence" value="ECO:0007669"/>
    <property type="project" value="TreeGrafter"/>
</dbReference>
<dbReference type="CDD" id="cd00568">
    <property type="entry name" value="TPP_enzymes"/>
    <property type="match status" value="1"/>
</dbReference>
<dbReference type="FunFam" id="3.40.50.970:FF:000007">
    <property type="entry name" value="Acetolactate synthase"/>
    <property type="match status" value="1"/>
</dbReference>
<dbReference type="Pfam" id="PF02775">
    <property type="entry name" value="TPP_enzyme_C"/>
    <property type="match status" value="1"/>
</dbReference>
<dbReference type="GO" id="GO:0000287">
    <property type="term" value="F:magnesium ion binding"/>
    <property type="evidence" value="ECO:0007669"/>
    <property type="project" value="InterPro"/>
</dbReference>
<dbReference type="Pfam" id="PF00205">
    <property type="entry name" value="TPP_enzyme_M"/>
    <property type="match status" value="1"/>
</dbReference>
<evidence type="ECO:0000256" key="2">
    <source>
        <dbReference type="ARBA" id="ARBA00023052"/>
    </source>
</evidence>
<dbReference type="InterPro" id="IPR011766">
    <property type="entry name" value="TPP_enzyme_TPP-bd"/>
</dbReference>
<evidence type="ECO:0000256" key="4">
    <source>
        <dbReference type="SAM" id="MobiDB-lite"/>
    </source>
</evidence>
<dbReference type="SUPFAM" id="SSF52467">
    <property type="entry name" value="DHS-like NAD/FAD-binding domain"/>
    <property type="match status" value="1"/>
</dbReference>
<sequence length="560" mass="59418">MTALRTDPSPSQEVPPMTSRQTGGELLAAQLVAEGVTTVFGVPGIQLDYAVDGIAQQGKGLDFVVARHEQGAAYMADGYARVAGKPGVCLVVPGPGLLNAGAALATAYACSSPMVLIVGQIPSPTIGRGYGMLHEIPEQSRLLRSLTKWHRLVTSPEDVPDAIAEAFQQVRSGRPRPVAVEVPPDVLKSLSDAELVPSRPVTPLAPDPEDVRQVVRLIGEAKNPVLYAGGGVRDAPSSAALQELAERLGAPVVMSRNGRGALSDRHPLAMSRLTGGPLLDRADTVIAVGTRFMTQQGRPVVHGAGRHRLIGINADPADLGEPRQYDAVLTTDAHSALTALLAALPTQARPAPDLSDLRRRSEELLREIQPQVQWLEAIRAALPDDGVLVDELTQVGYPSRIAYPVYQPGTYVTPGYQGTLGYGFPTGLGVQAADPDRPVVAITGDGGFGWCLPELATAARYELGLVTVVFVNGSFGNVERIQQDTFGRTLGVELHNPDFAGLASAYGVRHELVKTPEDLTTVIRAARGTRRPLLVEVPVGDMPSPWDLIAEPSYGEEAAR</sequence>
<dbReference type="GO" id="GO:0005948">
    <property type="term" value="C:acetolactate synthase complex"/>
    <property type="evidence" value="ECO:0007669"/>
    <property type="project" value="TreeGrafter"/>
</dbReference>
<dbReference type="InterPro" id="IPR012000">
    <property type="entry name" value="Thiamin_PyroP_enz_cen_dom"/>
</dbReference>
<dbReference type="Gene3D" id="3.40.50.1220">
    <property type="entry name" value="TPP-binding domain"/>
    <property type="match status" value="1"/>
</dbReference>
<dbReference type="InterPro" id="IPR029061">
    <property type="entry name" value="THDP-binding"/>
</dbReference>
<dbReference type="PROSITE" id="PS00187">
    <property type="entry name" value="TPP_ENZYMES"/>
    <property type="match status" value="1"/>
</dbReference>
<feature type="domain" description="Thiamine pyrophosphate enzyme TPP-binding" evidence="6">
    <location>
        <begin position="403"/>
        <end position="537"/>
    </location>
</feature>
<dbReference type="PANTHER" id="PTHR18968:SF167">
    <property type="entry name" value="ACETOLACTATE SYNTHASE LARGE SUBUNIT ILVB2-RELATED"/>
    <property type="match status" value="1"/>
</dbReference>
<evidence type="ECO:0000259" key="6">
    <source>
        <dbReference type="Pfam" id="PF02775"/>
    </source>
</evidence>
<dbReference type="CDD" id="cd07035">
    <property type="entry name" value="TPP_PYR_POX_like"/>
    <property type="match status" value="1"/>
</dbReference>
<keyword evidence="9" id="KW-1185">Reference proteome</keyword>
<evidence type="ECO:0000259" key="5">
    <source>
        <dbReference type="Pfam" id="PF00205"/>
    </source>
</evidence>
<dbReference type="EMBL" id="JAAOIV010000002">
    <property type="protein sequence ID" value="NHN54758.1"/>
    <property type="molecule type" value="Genomic_DNA"/>
</dbReference>
<gene>
    <name evidence="8" type="ORF">G9U51_03045</name>
</gene>
<dbReference type="PANTHER" id="PTHR18968">
    <property type="entry name" value="THIAMINE PYROPHOSPHATE ENZYMES"/>
    <property type="match status" value="1"/>
</dbReference>
<evidence type="ECO:0000259" key="7">
    <source>
        <dbReference type="Pfam" id="PF02776"/>
    </source>
</evidence>
<dbReference type="Proteomes" id="UP000744769">
    <property type="component" value="Unassembled WGS sequence"/>
</dbReference>
<dbReference type="GO" id="GO:0009097">
    <property type="term" value="P:isoleucine biosynthetic process"/>
    <property type="evidence" value="ECO:0007669"/>
    <property type="project" value="TreeGrafter"/>
</dbReference>
<evidence type="ECO:0000313" key="9">
    <source>
        <dbReference type="Proteomes" id="UP000744769"/>
    </source>
</evidence>
<comment type="similarity">
    <text evidence="1 3">Belongs to the TPP enzyme family.</text>
</comment>
<feature type="compositionally biased region" description="Polar residues" evidence="4">
    <location>
        <begin position="8"/>
        <end position="20"/>
    </location>
</feature>
<dbReference type="GO" id="GO:0003984">
    <property type="term" value="F:acetolactate synthase activity"/>
    <property type="evidence" value="ECO:0007669"/>
    <property type="project" value="TreeGrafter"/>
</dbReference>